<protein>
    <submittedName>
        <fullName evidence="1">Uncharacterized protein</fullName>
    </submittedName>
</protein>
<reference evidence="1 2" key="1">
    <citation type="journal article" date="2019" name="Mol. Biol. Evol.">
        <title>Blast fungal genomes show frequent chromosomal changes, gene gains and losses, and effector gene turnover.</title>
        <authorList>
            <person name="Gomez Luciano L.B."/>
            <person name="Jason Tsai I."/>
            <person name="Chuma I."/>
            <person name="Tosa Y."/>
            <person name="Chen Y.H."/>
            <person name="Li J.Y."/>
            <person name="Li M.Y."/>
            <person name="Jade Lu M.Y."/>
            <person name="Nakayashiki H."/>
            <person name="Li W.H."/>
        </authorList>
    </citation>
    <scope>NUCLEOTIDE SEQUENCE [LARGE SCALE GENOMIC DNA]</scope>
    <source>
        <strain evidence="1">MZ5-1-6</strain>
    </source>
</reference>
<evidence type="ECO:0000313" key="1">
    <source>
        <dbReference type="EMBL" id="QBZ55935.1"/>
    </source>
</evidence>
<evidence type="ECO:0000313" key="2">
    <source>
        <dbReference type="Proteomes" id="UP000294847"/>
    </source>
</evidence>
<dbReference type="AlphaFoldDB" id="A0A4V1C5C8"/>
<accession>A0A4V1C5C8</accession>
<organism evidence="1 2">
    <name type="scientific">Pyricularia oryzae</name>
    <name type="common">Rice blast fungus</name>
    <name type="synonym">Magnaporthe oryzae</name>
    <dbReference type="NCBI Taxonomy" id="318829"/>
    <lineage>
        <taxon>Eukaryota</taxon>
        <taxon>Fungi</taxon>
        <taxon>Dikarya</taxon>
        <taxon>Ascomycota</taxon>
        <taxon>Pezizomycotina</taxon>
        <taxon>Sordariomycetes</taxon>
        <taxon>Sordariomycetidae</taxon>
        <taxon>Magnaporthales</taxon>
        <taxon>Pyriculariaceae</taxon>
        <taxon>Pyricularia</taxon>
    </lineage>
</organism>
<dbReference type="Proteomes" id="UP000294847">
    <property type="component" value="Chromosome 2"/>
</dbReference>
<name>A0A4V1C5C8_PYROR</name>
<sequence>MPRSVLMKPATDALPTAGQPLIQMTGRRVGLSQLGGTLRYGVVVFAGDRTEVDILEDGEKKLIRGRTGE</sequence>
<dbReference type="EMBL" id="CP034205">
    <property type="protein sequence ID" value="QBZ55935.1"/>
    <property type="molecule type" value="Genomic_DNA"/>
</dbReference>
<gene>
    <name evidence="1" type="ORF">PoMZ_00841</name>
</gene>
<proteinExistence type="predicted"/>